<dbReference type="GO" id="GO:0004497">
    <property type="term" value="F:monooxygenase activity"/>
    <property type="evidence" value="ECO:0007669"/>
    <property type="project" value="InterPro"/>
</dbReference>
<comment type="cofactor">
    <cofactor evidence="1 5">
        <name>heme</name>
        <dbReference type="ChEBI" id="CHEBI:30413"/>
    </cofactor>
</comment>
<keyword evidence="4 5" id="KW-0408">Iron</keyword>
<evidence type="ECO:0000256" key="1">
    <source>
        <dbReference type="ARBA" id="ARBA00001971"/>
    </source>
</evidence>
<organism evidence="6 7">
    <name type="scientific">Elasticomyces elasticus</name>
    <dbReference type="NCBI Taxonomy" id="574655"/>
    <lineage>
        <taxon>Eukaryota</taxon>
        <taxon>Fungi</taxon>
        <taxon>Dikarya</taxon>
        <taxon>Ascomycota</taxon>
        <taxon>Pezizomycotina</taxon>
        <taxon>Dothideomycetes</taxon>
        <taxon>Dothideomycetidae</taxon>
        <taxon>Mycosphaerellales</taxon>
        <taxon>Teratosphaeriaceae</taxon>
        <taxon>Elasticomyces</taxon>
    </lineage>
</organism>
<dbReference type="PRINTS" id="PR00385">
    <property type="entry name" value="P450"/>
</dbReference>
<dbReference type="InterPro" id="IPR002403">
    <property type="entry name" value="Cyt_P450_E_grp-IV"/>
</dbReference>
<gene>
    <name evidence="6" type="primary">CNH1_2</name>
    <name evidence="6" type="ORF">LTR97_008475</name>
</gene>
<dbReference type="InterPro" id="IPR036396">
    <property type="entry name" value="Cyt_P450_sf"/>
</dbReference>
<dbReference type="PRINTS" id="PR00465">
    <property type="entry name" value="EP450IV"/>
</dbReference>
<dbReference type="PANTHER" id="PTHR24305:SF166">
    <property type="entry name" value="CYTOCHROME P450 12A4, MITOCHONDRIAL-RELATED"/>
    <property type="match status" value="1"/>
</dbReference>
<name>A0AAN7W3T8_9PEZI</name>
<sequence>MAMMALSTPLLAIALLFSLAFWRWVVQPAFFSPLAKLPSAHWSAAFSSLWIFYKRFLQKDTFAVHHAHVRLGPILRLAPNEVSVNSLEGVQTIYGRSFEKNDWYANIFSNYGVRPAFAMSSNSEHSRRKRAMGNVYAKSTLFSSPALESISRTIINDRLLPRLGDLARTGQATEFYDIFAALTIDYVVAYCYGLKAGSDLVPQPELASKFAKAYKTRVKYVSLPQEVPGLTSWMGRRGILPWVLPPLAADRGLDWDPEAWLLEMQDKAEVIVERAEREGKHGDIGNWPTVYAQLRNTLHVEKQTQVPEKGMPEYTRLTIASELDDHVFAGFDTGSMVLTYLAWEISKTANAVWQERLHHEVASLADSSNSKVLDGLPILHAVLMETLRLHAPVSGNQVRVTPSTGAVFNVPGGATVTLPPNTRVHAQAWSLHRNPSVFPDPERWSPARWLESNEEQLKDMNRWFWAFGSGSRMCTGINLAMIELKSVTASIWRDFITELVDGAGMAHNGGYLAGPLGANGKYLTLRLKAVEMTVRGI</sequence>
<accession>A0AAN7W3T8</accession>
<keyword evidence="3 5" id="KW-0479">Metal-binding</keyword>
<reference evidence="6" key="1">
    <citation type="submission" date="2023-08" db="EMBL/GenBank/DDBJ databases">
        <title>Black Yeasts Isolated from many extreme environments.</title>
        <authorList>
            <person name="Coleine C."/>
            <person name="Stajich J.E."/>
            <person name="Selbmann L."/>
        </authorList>
    </citation>
    <scope>NUCLEOTIDE SEQUENCE</scope>
    <source>
        <strain evidence="6">CCFEE 5810</strain>
    </source>
</reference>
<protein>
    <submittedName>
        <fullName evidence="6">Na+/H+ antiporter</fullName>
    </submittedName>
</protein>
<evidence type="ECO:0000313" key="6">
    <source>
        <dbReference type="EMBL" id="KAK5696055.1"/>
    </source>
</evidence>
<dbReference type="EMBL" id="JAVRQU010000013">
    <property type="protein sequence ID" value="KAK5696055.1"/>
    <property type="molecule type" value="Genomic_DNA"/>
</dbReference>
<dbReference type="Gene3D" id="1.10.630.10">
    <property type="entry name" value="Cytochrome P450"/>
    <property type="match status" value="1"/>
</dbReference>
<evidence type="ECO:0000256" key="2">
    <source>
        <dbReference type="ARBA" id="ARBA00010617"/>
    </source>
</evidence>
<dbReference type="Pfam" id="PF00067">
    <property type="entry name" value="p450"/>
    <property type="match status" value="1"/>
</dbReference>
<dbReference type="AlphaFoldDB" id="A0AAN7W3T8"/>
<evidence type="ECO:0000256" key="3">
    <source>
        <dbReference type="ARBA" id="ARBA00022723"/>
    </source>
</evidence>
<keyword evidence="5" id="KW-0349">Heme</keyword>
<evidence type="ECO:0000256" key="5">
    <source>
        <dbReference type="PIRSR" id="PIRSR602403-1"/>
    </source>
</evidence>
<dbReference type="GO" id="GO:0020037">
    <property type="term" value="F:heme binding"/>
    <property type="evidence" value="ECO:0007669"/>
    <property type="project" value="InterPro"/>
</dbReference>
<evidence type="ECO:0000313" key="7">
    <source>
        <dbReference type="Proteomes" id="UP001310594"/>
    </source>
</evidence>
<feature type="binding site" description="axial binding residue" evidence="5">
    <location>
        <position position="474"/>
    </location>
    <ligand>
        <name>heme</name>
        <dbReference type="ChEBI" id="CHEBI:30413"/>
    </ligand>
    <ligandPart>
        <name>Fe</name>
        <dbReference type="ChEBI" id="CHEBI:18248"/>
    </ligandPart>
</feature>
<dbReference type="SUPFAM" id="SSF48264">
    <property type="entry name" value="Cytochrome P450"/>
    <property type="match status" value="1"/>
</dbReference>
<comment type="similarity">
    <text evidence="2">Belongs to the cytochrome P450 family.</text>
</comment>
<dbReference type="InterPro" id="IPR050121">
    <property type="entry name" value="Cytochrome_P450_monoxygenase"/>
</dbReference>
<dbReference type="PANTHER" id="PTHR24305">
    <property type="entry name" value="CYTOCHROME P450"/>
    <property type="match status" value="1"/>
</dbReference>
<dbReference type="InterPro" id="IPR001128">
    <property type="entry name" value="Cyt_P450"/>
</dbReference>
<proteinExistence type="inferred from homology"/>
<comment type="caution">
    <text evidence="6">The sequence shown here is derived from an EMBL/GenBank/DDBJ whole genome shotgun (WGS) entry which is preliminary data.</text>
</comment>
<evidence type="ECO:0000256" key="4">
    <source>
        <dbReference type="ARBA" id="ARBA00023004"/>
    </source>
</evidence>
<dbReference type="Proteomes" id="UP001310594">
    <property type="component" value="Unassembled WGS sequence"/>
</dbReference>
<dbReference type="GO" id="GO:0005506">
    <property type="term" value="F:iron ion binding"/>
    <property type="evidence" value="ECO:0007669"/>
    <property type="project" value="InterPro"/>
</dbReference>
<dbReference type="GO" id="GO:0016705">
    <property type="term" value="F:oxidoreductase activity, acting on paired donors, with incorporation or reduction of molecular oxygen"/>
    <property type="evidence" value="ECO:0007669"/>
    <property type="project" value="InterPro"/>
</dbReference>